<dbReference type="InterPro" id="IPR036116">
    <property type="entry name" value="FN3_sf"/>
</dbReference>
<comment type="catalytic activity">
    <reaction evidence="10">
        <text>L-seryl-[protein] + ATP = O-phospho-L-seryl-[protein] + ADP + H(+)</text>
        <dbReference type="Rhea" id="RHEA:17989"/>
        <dbReference type="Rhea" id="RHEA-COMP:9863"/>
        <dbReference type="Rhea" id="RHEA-COMP:11604"/>
        <dbReference type="ChEBI" id="CHEBI:15378"/>
        <dbReference type="ChEBI" id="CHEBI:29999"/>
        <dbReference type="ChEBI" id="CHEBI:30616"/>
        <dbReference type="ChEBI" id="CHEBI:83421"/>
        <dbReference type="ChEBI" id="CHEBI:456216"/>
        <dbReference type="EC" id="2.7.11.1"/>
    </reaction>
    <physiologicalReaction direction="left-to-right" evidence="10">
        <dbReference type="Rhea" id="RHEA:17990"/>
    </physiologicalReaction>
</comment>
<name>A0AAF3J7H4_9BILA</name>
<dbReference type="InterPro" id="IPR011009">
    <property type="entry name" value="Kinase-like_dom_sf"/>
</dbReference>
<evidence type="ECO:0000313" key="12">
    <source>
        <dbReference type="Proteomes" id="UP000887575"/>
    </source>
</evidence>
<dbReference type="InterPro" id="IPR000719">
    <property type="entry name" value="Prot_kinase_dom"/>
</dbReference>
<dbReference type="GO" id="GO:0005737">
    <property type="term" value="C:cytoplasm"/>
    <property type="evidence" value="ECO:0007669"/>
    <property type="project" value="TreeGrafter"/>
</dbReference>
<dbReference type="GO" id="GO:0005634">
    <property type="term" value="C:nucleus"/>
    <property type="evidence" value="ECO:0007669"/>
    <property type="project" value="TreeGrafter"/>
</dbReference>
<evidence type="ECO:0000256" key="3">
    <source>
        <dbReference type="ARBA" id="ARBA00022679"/>
    </source>
</evidence>
<comment type="similarity">
    <text evidence="8">Belongs to the protein kinase superfamily. Ser/Thr protein kinase family. GCN2 subfamily.</text>
</comment>
<dbReference type="SMART" id="SM00220">
    <property type="entry name" value="S_TKc"/>
    <property type="match status" value="1"/>
</dbReference>
<keyword evidence="12" id="KW-1185">Reference proteome</keyword>
<keyword evidence="3" id="KW-0808">Transferase</keyword>
<dbReference type="SUPFAM" id="SSF49265">
    <property type="entry name" value="Fibronectin type III"/>
    <property type="match status" value="1"/>
</dbReference>
<dbReference type="EC" id="2.7.11.1" evidence="1"/>
<dbReference type="GO" id="GO:0005524">
    <property type="term" value="F:ATP binding"/>
    <property type="evidence" value="ECO:0007669"/>
    <property type="project" value="UniProtKB-KW"/>
</dbReference>
<dbReference type="InterPro" id="IPR050339">
    <property type="entry name" value="CC_SR_Kinase"/>
</dbReference>
<evidence type="ECO:0000256" key="5">
    <source>
        <dbReference type="ARBA" id="ARBA00022777"/>
    </source>
</evidence>
<dbReference type="PANTHER" id="PTHR11042:SF160">
    <property type="entry name" value="EUKARYOTIC TRANSLATION INITIATION FACTOR 2-ALPHA KINASE 1"/>
    <property type="match status" value="1"/>
</dbReference>
<accession>A0AAF3J7H4</accession>
<dbReference type="WBParaSite" id="MBELARI_LOCUS21017">
    <property type="protein sequence ID" value="MBELARI_LOCUS21017"/>
    <property type="gene ID" value="MBELARI_LOCUS21017"/>
</dbReference>
<reference evidence="13" key="1">
    <citation type="submission" date="2024-02" db="UniProtKB">
        <authorList>
            <consortium name="WormBaseParasite"/>
        </authorList>
    </citation>
    <scope>IDENTIFICATION</scope>
</reference>
<keyword evidence="6" id="KW-0067">ATP-binding</keyword>
<dbReference type="InterPro" id="IPR003961">
    <property type="entry name" value="FN3_dom"/>
</dbReference>
<evidence type="ECO:0000256" key="4">
    <source>
        <dbReference type="ARBA" id="ARBA00022741"/>
    </source>
</evidence>
<evidence type="ECO:0000256" key="10">
    <source>
        <dbReference type="ARBA" id="ARBA00048977"/>
    </source>
</evidence>
<evidence type="ECO:0000313" key="13">
    <source>
        <dbReference type="WBParaSite" id="MBELARI_LOCUS21017"/>
    </source>
</evidence>
<evidence type="ECO:0000256" key="2">
    <source>
        <dbReference type="ARBA" id="ARBA00022527"/>
    </source>
</evidence>
<sequence>MITENSNEEIIGIGSYGKVRVSELKVAEKYLQAKTPHEEEIFRQDALQYLQQRDPSIIHRDLKPENVFVTIDFLLKVGDFGCAREKSTKNGSHVGTARYMSPEVASEKGVSCKSDVYSAGLILWEIVNRRMILKEYICGSSFREETFQNEFKSGVFKFQPPNCSDDVLKELFLSCVEYNPEDRPSSGEVLTKIASRIADIAATDYLPIVVEENKILINLIAPIDPDLNDSFLNIPSAFTAIESSNGKEIEEKSSNIKESSFIKSSESERVDLILDHQRRQSKTILSMEIMESLKNVELKTKDTLSSCHPMLVEIKRQVANFSKLLVEFNSFVVTRGSDEASREIFRDLLNLLEKWIERKEQDVSMLNDLIEQLGNKKNNLKSITIAVKHSDVNKGSMREFIPPAMPGKCLVKIKTNDENTGVIVRLEWEKPKEGAENVIAYKVQYRVDTEAWQLELKKVYAFRICSMSEAGASEFKDVSDPVLIVDPDAKSDVWVEVYHRSPFPAHSVRGLNRELKDAEDPSKNGYVALWYDGEGKAFFGRAENRGGYVEAWFPKETTKRTNWILWPVYAQTRGEWRSNDLLTGKFQILTNPSNVVYRWVRPYQLDDPRNVLISFQGMCPAVVMTAGRELLGMAQPANSRAWTTYKNKKSLHEGSEFNECYVLVRNP</sequence>
<feature type="domain" description="Protein kinase" evidence="11">
    <location>
        <begin position="1"/>
        <end position="206"/>
    </location>
</feature>
<evidence type="ECO:0000256" key="1">
    <source>
        <dbReference type="ARBA" id="ARBA00012513"/>
    </source>
</evidence>
<protein>
    <recommendedName>
        <fullName evidence="1">non-specific serine/threonine protein kinase</fullName>
        <ecNumber evidence="1">2.7.11.1</ecNumber>
    </recommendedName>
</protein>
<dbReference type="Pfam" id="PF12150">
    <property type="entry name" value="MFP2b"/>
    <property type="match status" value="2"/>
</dbReference>
<evidence type="ECO:0000256" key="6">
    <source>
        <dbReference type="ARBA" id="ARBA00022840"/>
    </source>
</evidence>
<dbReference type="GO" id="GO:0004694">
    <property type="term" value="F:eukaryotic translation initiation factor 2alpha kinase activity"/>
    <property type="evidence" value="ECO:0007669"/>
    <property type="project" value="TreeGrafter"/>
</dbReference>
<proteinExistence type="inferred from homology"/>
<organism evidence="12 13">
    <name type="scientific">Mesorhabditis belari</name>
    <dbReference type="NCBI Taxonomy" id="2138241"/>
    <lineage>
        <taxon>Eukaryota</taxon>
        <taxon>Metazoa</taxon>
        <taxon>Ecdysozoa</taxon>
        <taxon>Nematoda</taxon>
        <taxon>Chromadorea</taxon>
        <taxon>Rhabditida</taxon>
        <taxon>Rhabditina</taxon>
        <taxon>Rhabditomorpha</taxon>
        <taxon>Rhabditoidea</taxon>
        <taxon>Rhabditidae</taxon>
        <taxon>Mesorhabditinae</taxon>
        <taxon>Mesorhabditis</taxon>
    </lineage>
</organism>
<dbReference type="CDD" id="cd00063">
    <property type="entry name" value="FN3"/>
    <property type="match status" value="1"/>
</dbReference>
<dbReference type="Gene3D" id="1.10.510.10">
    <property type="entry name" value="Transferase(Phosphotransferase) domain 1"/>
    <property type="match status" value="1"/>
</dbReference>
<dbReference type="Pfam" id="PF00069">
    <property type="entry name" value="Pkinase"/>
    <property type="match status" value="1"/>
</dbReference>
<dbReference type="PROSITE" id="PS50011">
    <property type="entry name" value="PROTEIN_KINASE_DOM"/>
    <property type="match status" value="1"/>
</dbReference>
<dbReference type="GO" id="GO:0017148">
    <property type="term" value="P:negative regulation of translation"/>
    <property type="evidence" value="ECO:0007669"/>
    <property type="project" value="UniProtKB-KW"/>
</dbReference>
<dbReference type="PANTHER" id="PTHR11042">
    <property type="entry name" value="EUKARYOTIC TRANSLATION INITIATION FACTOR 2-ALPHA KINASE EIF2-ALPHA KINASE -RELATED"/>
    <property type="match status" value="1"/>
</dbReference>
<dbReference type="PROSITE" id="PS00108">
    <property type="entry name" value="PROTEIN_KINASE_ST"/>
    <property type="match status" value="1"/>
</dbReference>
<evidence type="ECO:0000256" key="7">
    <source>
        <dbReference type="ARBA" id="ARBA00023193"/>
    </source>
</evidence>
<dbReference type="InterPro" id="IPR008271">
    <property type="entry name" value="Ser/Thr_kinase_AS"/>
</dbReference>
<evidence type="ECO:0000256" key="8">
    <source>
        <dbReference type="ARBA" id="ARBA00037982"/>
    </source>
</evidence>
<keyword evidence="2" id="KW-0723">Serine/threonine-protein kinase</keyword>
<dbReference type="AlphaFoldDB" id="A0AAF3J7H4"/>
<keyword evidence="5" id="KW-0418">Kinase</keyword>
<evidence type="ECO:0000256" key="9">
    <source>
        <dbReference type="ARBA" id="ARBA00048659"/>
    </source>
</evidence>
<dbReference type="Proteomes" id="UP000887575">
    <property type="component" value="Unassembled WGS sequence"/>
</dbReference>
<dbReference type="SUPFAM" id="SSF56112">
    <property type="entry name" value="Protein kinase-like (PK-like)"/>
    <property type="match status" value="1"/>
</dbReference>
<keyword evidence="4" id="KW-0547">Nucleotide-binding</keyword>
<keyword evidence="7" id="KW-0652">Protein synthesis inhibitor</keyword>
<dbReference type="SUPFAM" id="SSF141739">
    <property type="entry name" value="MFPT repeat-like"/>
    <property type="match status" value="1"/>
</dbReference>
<comment type="catalytic activity">
    <reaction evidence="9">
        <text>L-threonyl-[protein] + ATP = O-phospho-L-threonyl-[protein] + ADP + H(+)</text>
        <dbReference type="Rhea" id="RHEA:46608"/>
        <dbReference type="Rhea" id="RHEA-COMP:11060"/>
        <dbReference type="Rhea" id="RHEA-COMP:11605"/>
        <dbReference type="ChEBI" id="CHEBI:15378"/>
        <dbReference type="ChEBI" id="CHEBI:30013"/>
        <dbReference type="ChEBI" id="CHEBI:30616"/>
        <dbReference type="ChEBI" id="CHEBI:61977"/>
        <dbReference type="ChEBI" id="CHEBI:456216"/>
        <dbReference type="EC" id="2.7.11.1"/>
    </reaction>
    <physiologicalReaction direction="left-to-right" evidence="9">
        <dbReference type="Rhea" id="RHEA:46609"/>
    </physiologicalReaction>
</comment>
<evidence type="ECO:0000259" key="11">
    <source>
        <dbReference type="PROSITE" id="PS50011"/>
    </source>
</evidence>
<dbReference type="InterPro" id="IPR021010">
    <property type="entry name" value="Cytosolic_motility_protein"/>
</dbReference>